<organism evidence="1 2">
    <name type="scientific">Lentinus tigrinus ALCF2SS1-6</name>
    <dbReference type="NCBI Taxonomy" id="1328759"/>
    <lineage>
        <taxon>Eukaryota</taxon>
        <taxon>Fungi</taxon>
        <taxon>Dikarya</taxon>
        <taxon>Basidiomycota</taxon>
        <taxon>Agaricomycotina</taxon>
        <taxon>Agaricomycetes</taxon>
        <taxon>Polyporales</taxon>
        <taxon>Polyporaceae</taxon>
        <taxon>Lentinus</taxon>
    </lineage>
</organism>
<evidence type="ECO:0000313" key="2">
    <source>
        <dbReference type="Proteomes" id="UP000313359"/>
    </source>
</evidence>
<dbReference type="EMBL" id="ML122253">
    <property type="protein sequence ID" value="RPD64898.1"/>
    <property type="molecule type" value="Genomic_DNA"/>
</dbReference>
<evidence type="ECO:0000313" key="1">
    <source>
        <dbReference type="EMBL" id="RPD64898.1"/>
    </source>
</evidence>
<sequence length="51" mass="5675">MPMRGRAFGIPTSWSEAKHPHYVHRQAFNTSLLVAAVPVKIALPTCSLEQE</sequence>
<protein>
    <submittedName>
        <fullName evidence="1">Uncharacterized protein</fullName>
    </submittedName>
</protein>
<accession>A0A5C2SNM7</accession>
<keyword evidence="2" id="KW-1185">Reference proteome</keyword>
<gene>
    <name evidence="1" type="ORF">L227DRAFT_571353</name>
</gene>
<dbReference type="Proteomes" id="UP000313359">
    <property type="component" value="Unassembled WGS sequence"/>
</dbReference>
<name>A0A5C2SNM7_9APHY</name>
<reference evidence="1" key="1">
    <citation type="journal article" date="2018" name="Genome Biol. Evol.">
        <title>Genomics and development of Lentinus tigrinus, a white-rot wood-decaying mushroom with dimorphic fruiting bodies.</title>
        <authorList>
            <person name="Wu B."/>
            <person name="Xu Z."/>
            <person name="Knudson A."/>
            <person name="Carlson A."/>
            <person name="Chen N."/>
            <person name="Kovaka S."/>
            <person name="LaButti K."/>
            <person name="Lipzen A."/>
            <person name="Pennachio C."/>
            <person name="Riley R."/>
            <person name="Schakwitz W."/>
            <person name="Umezawa K."/>
            <person name="Ohm R.A."/>
            <person name="Grigoriev I.V."/>
            <person name="Nagy L.G."/>
            <person name="Gibbons J."/>
            <person name="Hibbett D."/>
        </authorList>
    </citation>
    <scope>NUCLEOTIDE SEQUENCE [LARGE SCALE GENOMIC DNA]</scope>
    <source>
        <strain evidence="1">ALCF2SS1-6</strain>
    </source>
</reference>
<proteinExistence type="predicted"/>
<dbReference type="AlphaFoldDB" id="A0A5C2SNM7"/>